<dbReference type="InterPro" id="IPR013656">
    <property type="entry name" value="PAS_4"/>
</dbReference>
<dbReference type="InterPro" id="IPR004090">
    <property type="entry name" value="Chemotax_Me-accpt_rcpt"/>
</dbReference>
<dbReference type="PROSITE" id="PS50192">
    <property type="entry name" value="T_SNARE"/>
    <property type="match status" value="1"/>
</dbReference>
<dbReference type="Proteomes" id="UP000582231">
    <property type="component" value="Unassembled WGS sequence"/>
</dbReference>
<evidence type="ECO:0000259" key="9">
    <source>
        <dbReference type="PROSITE" id="PS50111"/>
    </source>
</evidence>
<reference evidence="12 13" key="1">
    <citation type="submission" date="2020-07" db="EMBL/GenBank/DDBJ databases">
        <title>Sequencing the genomes of 1000 actinobacteria strains.</title>
        <authorList>
            <person name="Klenk H.-P."/>
        </authorList>
    </citation>
    <scope>NUCLEOTIDE SEQUENCE [LARGE SCALE GENOMIC DNA]</scope>
    <source>
        <strain evidence="12 13">DSM 19082</strain>
    </source>
</reference>
<dbReference type="InterPro" id="IPR035965">
    <property type="entry name" value="PAS-like_dom_sf"/>
</dbReference>
<evidence type="ECO:0000256" key="8">
    <source>
        <dbReference type="SAM" id="MobiDB-lite"/>
    </source>
</evidence>
<dbReference type="SUPFAM" id="SSF55781">
    <property type="entry name" value="GAF domain-like"/>
    <property type="match status" value="1"/>
</dbReference>
<evidence type="ECO:0000256" key="2">
    <source>
        <dbReference type="ARBA" id="ARBA00022519"/>
    </source>
</evidence>
<evidence type="ECO:0000256" key="4">
    <source>
        <dbReference type="ARBA" id="ARBA00022989"/>
    </source>
</evidence>
<dbReference type="Gene3D" id="1.10.287.950">
    <property type="entry name" value="Methyl-accepting chemotaxis protein"/>
    <property type="match status" value="1"/>
</dbReference>
<comment type="subcellular location">
    <subcellularLocation>
        <location evidence="1">Cell inner membrane</location>
        <topology evidence="1">Multi-pass membrane protein</topology>
    </subcellularLocation>
</comment>
<dbReference type="InterPro" id="IPR000727">
    <property type="entry name" value="T_SNARE_dom"/>
</dbReference>
<dbReference type="Pfam" id="PF13185">
    <property type="entry name" value="GAF_2"/>
    <property type="match status" value="1"/>
</dbReference>
<proteinExistence type="inferred from homology"/>
<dbReference type="Pfam" id="PF00015">
    <property type="entry name" value="MCPsignal"/>
    <property type="match status" value="1"/>
</dbReference>
<keyword evidence="2" id="KW-1003">Cell membrane</keyword>
<dbReference type="EMBL" id="JACCBF010000001">
    <property type="protein sequence ID" value="NYD31432.1"/>
    <property type="molecule type" value="Genomic_DNA"/>
</dbReference>
<keyword evidence="4" id="KW-1133">Transmembrane helix</keyword>
<dbReference type="InterPro" id="IPR003660">
    <property type="entry name" value="HAMP_dom"/>
</dbReference>
<dbReference type="InterPro" id="IPR029016">
    <property type="entry name" value="GAF-like_dom_sf"/>
</dbReference>
<comment type="caution">
    <text evidence="12">The sequence shown here is derived from an EMBL/GenBank/DDBJ whole genome shotgun (WGS) entry which is preliminary data.</text>
</comment>
<protein>
    <submittedName>
        <fullName evidence="12">Methyl-accepting chemotaxis protein</fullName>
    </submittedName>
</protein>
<dbReference type="InterPro" id="IPR003018">
    <property type="entry name" value="GAF"/>
</dbReference>
<keyword evidence="5 7" id="KW-0807">Transducer</keyword>
<feature type="domain" description="T-SNARE coiled-coil homology" evidence="10">
    <location>
        <begin position="780"/>
        <end position="842"/>
    </location>
</feature>
<organism evidence="12 13">
    <name type="scientific">Nocardioides kongjuensis</name>
    <dbReference type="NCBI Taxonomy" id="349522"/>
    <lineage>
        <taxon>Bacteria</taxon>
        <taxon>Bacillati</taxon>
        <taxon>Actinomycetota</taxon>
        <taxon>Actinomycetes</taxon>
        <taxon>Propionibacteriales</taxon>
        <taxon>Nocardioidaceae</taxon>
        <taxon>Nocardioides</taxon>
    </lineage>
</organism>
<dbReference type="GO" id="GO:0007165">
    <property type="term" value="P:signal transduction"/>
    <property type="evidence" value="ECO:0007669"/>
    <property type="project" value="UniProtKB-KW"/>
</dbReference>
<dbReference type="SMART" id="SM00283">
    <property type="entry name" value="MA"/>
    <property type="match status" value="1"/>
</dbReference>
<evidence type="ECO:0000256" key="6">
    <source>
        <dbReference type="ARBA" id="ARBA00029447"/>
    </source>
</evidence>
<dbReference type="PRINTS" id="PR00260">
    <property type="entry name" value="CHEMTRNSDUCR"/>
</dbReference>
<gene>
    <name evidence="12" type="ORF">BJ958_002978</name>
</gene>
<keyword evidence="2" id="KW-0997">Cell inner membrane</keyword>
<feature type="region of interest" description="Disordered" evidence="8">
    <location>
        <begin position="1"/>
        <end position="20"/>
    </location>
</feature>
<dbReference type="PROSITE" id="PS50885">
    <property type="entry name" value="HAMP"/>
    <property type="match status" value="1"/>
</dbReference>
<dbReference type="GO" id="GO:0004888">
    <property type="term" value="F:transmembrane signaling receptor activity"/>
    <property type="evidence" value="ECO:0007669"/>
    <property type="project" value="InterPro"/>
</dbReference>
<comment type="similarity">
    <text evidence="6">Belongs to the methyl-accepting chemotaxis (MCP) protein family.</text>
</comment>
<dbReference type="Gene3D" id="3.30.450.20">
    <property type="entry name" value="PAS domain"/>
    <property type="match status" value="3"/>
</dbReference>
<evidence type="ECO:0000256" key="5">
    <source>
        <dbReference type="ARBA" id="ARBA00023224"/>
    </source>
</evidence>
<name>A0A852RY03_9ACTN</name>
<sequence length="879" mass="93085">MTETLDPPVNGTGPAPTTRKTRTVAPAVDFALYDALDTGAFVVDRDYCIRYVNRQARTELAAGGPGIPDIDPDTLVGVSFEVIYTHPELGARLTATDEHLPLTDRVTSEVTTHDASFAAIRDASGAYVGALVTFEDVTERLRVEQQMAIASSMMENSPTNMMFADRDFVIQYMNPASLETLRSLEGVLPVKADEVVGSSLDIFHKSPAYQRGLLATAEHLPRRANIMVGEETLDLLVSAITDANGEYVGAMATWEVITERVRMEQEVARVTSMMENSPTNMMFADRDFVIRYMNPASLTTLRSLEGALPIKADEVVGSSLDIFHKNPAYQRGLLATAEHLPRRANIKVGEETLDLLVSAITDDKGEYIGAMATWEVITDRLRIERESAEAAADTSAVNKILSGLGSATDADAAIQVALDTVRGEFGWAYGSYWRVDPADRLLKFDRESGDAGPEFRQVTLQASFAEGTGLSGRAWAQRDLYFTKDIGEMTDCVRAPVAQRVGVKSGVCFPVIVDGAVVGTMDFFATETLQPSTQRLDALRNVGRLVSETIARINREVEEREAAAVLAGKVAQILDVVSAAATGDLTRELDIEGEDAVGQVADGLRALMSTLRSSMGNISGAAETLGAAATQLTSLAEGMGEGASMTSDRAASASSASVQVSASIQTVATAAEEMTASIREIAKNATEAATVATDAVTVASEAQGTVASLGESSAEIGQVIKVITSIAQQTNLLALNATIEAARAGDAGKGFAVVANEVKELAKETAKATEEIGQKIEAIQSDTQGAVSAISRIADVIARINDIQSTIASAVEEQTATTNEIARSVTEAAAGANGIAEDVTQVATAAADTREGAQNTLTSATELTGVASELRDMVGRFQL</sequence>
<dbReference type="RefSeq" id="WP_179727645.1">
    <property type="nucleotide sequence ID" value="NZ_BAABEF010000001.1"/>
</dbReference>
<feature type="domain" description="HAMP" evidence="11">
    <location>
        <begin position="564"/>
        <end position="616"/>
    </location>
</feature>
<keyword evidence="13" id="KW-1185">Reference proteome</keyword>
<evidence type="ECO:0000256" key="3">
    <source>
        <dbReference type="ARBA" id="ARBA00022692"/>
    </source>
</evidence>
<evidence type="ECO:0000259" key="10">
    <source>
        <dbReference type="PROSITE" id="PS50192"/>
    </source>
</evidence>
<dbReference type="Pfam" id="PF08448">
    <property type="entry name" value="PAS_4"/>
    <property type="match status" value="1"/>
</dbReference>
<dbReference type="SUPFAM" id="SSF58104">
    <property type="entry name" value="Methyl-accepting chemotaxis protein (MCP) signaling domain"/>
    <property type="match status" value="1"/>
</dbReference>
<feature type="domain" description="Methyl-accepting transducer" evidence="9">
    <location>
        <begin position="621"/>
        <end position="864"/>
    </location>
</feature>
<dbReference type="GO" id="GO:0005886">
    <property type="term" value="C:plasma membrane"/>
    <property type="evidence" value="ECO:0007669"/>
    <property type="project" value="UniProtKB-SubCell"/>
</dbReference>
<evidence type="ECO:0000256" key="7">
    <source>
        <dbReference type="PROSITE-ProRule" id="PRU00284"/>
    </source>
</evidence>
<keyword evidence="3" id="KW-0812">Transmembrane</keyword>
<dbReference type="AlphaFoldDB" id="A0A852RY03"/>
<dbReference type="PANTHER" id="PTHR32089">
    <property type="entry name" value="METHYL-ACCEPTING CHEMOTAXIS PROTEIN MCPB"/>
    <property type="match status" value="1"/>
</dbReference>
<dbReference type="SUPFAM" id="SSF55785">
    <property type="entry name" value="PYP-like sensor domain (PAS domain)"/>
    <property type="match status" value="3"/>
</dbReference>
<dbReference type="GO" id="GO:0006935">
    <property type="term" value="P:chemotaxis"/>
    <property type="evidence" value="ECO:0007669"/>
    <property type="project" value="InterPro"/>
</dbReference>
<keyword evidence="4" id="KW-0472">Membrane</keyword>
<evidence type="ECO:0000313" key="13">
    <source>
        <dbReference type="Proteomes" id="UP000582231"/>
    </source>
</evidence>
<evidence type="ECO:0000259" key="11">
    <source>
        <dbReference type="PROSITE" id="PS50885"/>
    </source>
</evidence>
<dbReference type="PROSITE" id="PS50111">
    <property type="entry name" value="CHEMOTAXIS_TRANSDUC_2"/>
    <property type="match status" value="1"/>
</dbReference>
<dbReference type="InterPro" id="IPR004089">
    <property type="entry name" value="MCPsignal_dom"/>
</dbReference>
<evidence type="ECO:0000256" key="1">
    <source>
        <dbReference type="ARBA" id="ARBA00004429"/>
    </source>
</evidence>
<dbReference type="PANTHER" id="PTHR32089:SF112">
    <property type="entry name" value="LYSOZYME-LIKE PROTEIN-RELATED"/>
    <property type="match status" value="1"/>
</dbReference>
<accession>A0A852RY03</accession>
<evidence type="ECO:0000313" key="12">
    <source>
        <dbReference type="EMBL" id="NYD31432.1"/>
    </source>
</evidence>
<dbReference type="Gene3D" id="3.30.450.40">
    <property type="match status" value="1"/>
</dbReference>